<proteinExistence type="inferred from homology"/>
<reference evidence="4 5" key="1">
    <citation type="submission" date="2017-09" db="EMBL/GenBank/DDBJ databases">
        <title>Complete genome sequence of Oxytococcus suis strain ZY16052.</title>
        <authorList>
            <person name="Li F."/>
        </authorList>
    </citation>
    <scope>NUCLEOTIDE SEQUENCE [LARGE SCALE GENOMIC DNA]</scope>
    <source>
        <strain evidence="4 5">ZY16052</strain>
    </source>
</reference>
<keyword evidence="2" id="KW-0472">Membrane</keyword>
<dbReference type="Gene3D" id="3.40.630.190">
    <property type="entry name" value="LCP protein"/>
    <property type="match status" value="1"/>
</dbReference>
<keyword evidence="5" id="KW-1185">Reference proteome</keyword>
<feature type="transmembrane region" description="Helical" evidence="2">
    <location>
        <begin position="26"/>
        <end position="45"/>
    </location>
</feature>
<organism evidence="4 5">
    <name type="scientific">Suicoccus acidiformans</name>
    <dbReference type="NCBI Taxonomy" id="2036206"/>
    <lineage>
        <taxon>Bacteria</taxon>
        <taxon>Bacillati</taxon>
        <taxon>Bacillota</taxon>
        <taxon>Bacilli</taxon>
        <taxon>Lactobacillales</taxon>
        <taxon>Aerococcaceae</taxon>
        <taxon>Suicoccus</taxon>
    </lineage>
</organism>
<dbReference type="InterPro" id="IPR004474">
    <property type="entry name" value="LytR_CpsA_psr"/>
</dbReference>
<dbReference type="EMBL" id="CP023434">
    <property type="protein sequence ID" value="AXY24830.1"/>
    <property type="molecule type" value="Genomic_DNA"/>
</dbReference>
<dbReference type="PANTHER" id="PTHR33392:SF6">
    <property type="entry name" value="POLYISOPRENYL-TEICHOIC ACID--PEPTIDOGLYCAN TEICHOIC ACID TRANSFERASE TAGU"/>
    <property type="match status" value="1"/>
</dbReference>
<dbReference type="AlphaFoldDB" id="A0A347WIC3"/>
<dbReference type="Proteomes" id="UP000263232">
    <property type="component" value="Chromosome"/>
</dbReference>
<name>A0A347WIC3_9LACT</name>
<evidence type="ECO:0000256" key="2">
    <source>
        <dbReference type="SAM" id="Phobius"/>
    </source>
</evidence>
<gene>
    <name evidence="4" type="ORF">CL176_01685</name>
</gene>
<dbReference type="KEGG" id="abae:CL176_01685"/>
<protein>
    <recommendedName>
        <fullName evidence="3">Cell envelope-related transcriptional attenuator domain-containing protein</fullName>
    </recommendedName>
</protein>
<dbReference type="InterPro" id="IPR050922">
    <property type="entry name" value="LytR/CpsA/Psr_CW_biosynth"/>
</dbReference>
<evidence type="ECO:0000259" key="3">
    <source>
        <dbReference type="Pfam" id="PF03816"/>
    </source>
</evidence>
<dbReference type="PANTHER" id="PTHR33392">
    <property type="entry name" value="POLYISOPRENYL-TEICHOIC ACID--PEPTIDOGLYCAN TEICHOIC ACID TRANSFERASE TAGU"/>
    <property type="match status" value="1"/>
</dbReference>
<keyword evidence="2" id="KW-0812">Transmembrane</keyword>
<accession>A0A347WIC3</accession>
<keyword evidence="2" id="KW-1133">Transmembrane helix</keyword>
<evidence type="ECO:0000313" key="4">
    <source>
        <dbReference type="EMBL" id="AXY24830.1"/>
    </source>
</evidence>
<evidence type="ECO:0000313" key="5">
    <source>
        <dbReference type="Proteomes" id="UP000263232"/>
    </source>
</evidence>
<dbReference type="Pfam" id="PF03816">
    <property type="entry name" value="LytR_cpsA_psr"/>
    <property type="match status" value="1"/>
</dbReference>
<dbReference type="RefSeq" id="WP_118989754.1">
    <property type="nucleotide sequence ID" value="NZ_CP023434.1"/>
</dbReference>
<comment type="similarity">
    <text evidence="1">Belongs to the LytR/CpsA/Psr (LCP) family.</text>
</comment>
<evidence type="ECO:0000256" key="1">
    <source>
        <dbReference type="ARBA" id="ARBA00006068"/>
    </source>
</evidence>
<feature type="domain" description="Cell envelope-related transcriptional attenuator" evidence="3">
    <location>
        <begin position="134"/>
        <end position="235"/>
    </location>
</feature>
<sequence>MSRNRRPRATAYQTIQTNRRRKLRKIPILLFIMMVALVIICSVALRQYTNIQNAYYEYIYEDDLEILPHEPLTHNQAVNVLIAGIDYLESGRIGPEEVDIIDIISVDPANAHSAHIQFSNQLKVDSNPDALTLGSVYTNQGVKAVTNVVDGFTQVESDYYVMLRLSELRTVVDVLGEVDIQLDEAIDVADVSMRPGETKQLNGRQIELLNQRQVDEAEADFIHRQRQLLIQVMQAFFSWEHVWDYPAYLKELETVVQSDVPFWQWVYLIRPSCQEALQNTTQLQVDETNVADLSKNDAAISEEVRKLLVPTDYEN</sequence>